<evidence type="ECO:0000313" key="2">
    <source>
        <dbReference type="Proteomes" id="UP000266861"/>
    </source>
</evidence>
<keyword evidence="2" id="KW-1185">Reference proteome</keyword>
<dbReference type="EMBL" id="PQFF01000198">
    <property type="protein sequence ID" value="RHZ75525.1"/>
    <property type="molecule type" value="Genomic_DNA"/>
</dbReference>
<evidence type="ECO:0000313" key="1">
    <source>
        <dbReference type="EMBL" id="RHZ75525.1"/>
    </source>
</evidence>
<comment type="caution">
    <text evidence="1">The sequence shown here is derived from an EMBL/GenBank/DDBJ whole genome shotgun (WGS) entry which is preliminary data.</text>
</comment>
<reference evidence="1 2" key="1">
    <citation type="submission" date="2018-08" db="EMBL/GenBank/DDBJ databases">
        <title>Genome and evolution of the arbuscular mycorrhizal fungus Diversispora epigaea (formerly Glomus versiforme) and its bacterial endosymbionts.</title>
        <authorList>
            <person name="Sun X."/>
            <person name="Fei Z."/>
            <person name="Harrison M."/>
        </authorList>
    </citation>
    <scope>NUCLEOTIDE SEQUENCE [LARGE SCALE GENOMIC DNA]</scope>
    <source>
        <strain evidence="1 2">IT104</strain>
    </source>
</reference>
<protein>
    <submittedName>
        <fullName evidence="1">Uncharacterized protein</fullName>
    </submittedName>
</protein>
<proteinExistence type="predicted"/>
<dbReference type="Proteomes" id="UP000266861">
    <property type="component" value="Unassembled WGS sequence"/>
</dbReference>
<dbReference type="AlphaFoldDB" id="A0A397II59"/>
<gene>
    <name evidence="1" type="ORF">Glove_213g189</name>
</gene>
<accession>A0A397II59</accession>
<organism evidence="1 2">
    <name type="scientific">Diversispora epigaea</name>
    <dbReference type="NCBI Taxonomy" id="1348612"/>
    <lineage>
        <taxon>Eukaryota</taxon>
        <taxon>Fungi</taxon>
        <taxon>Fungi incertae sedis</taxon>
        <taxon>Mucoromycota</taxon>
        <taxon>Glomeromycotina</taxon>
        <taxon>Glomeromycetes</taxon>
        <taxon>Diversisporales</taxon>
        <taxon>Diversisporaceae</taxon>
        <taxon>Diversispora</taxon>
    </lineage>
</organism>
<dbReference type="OrthoDB" id="2417500at2759"/>
<name>A0A397II59_9GLOM</name>
<sequence length="151" mass="17388">MNKSLACNAMFQACGCSNITPFSRTESQIEFWSRAYDVRANKEILNNLYKTKLLSIDNKSISISFPIITKILGSFRNVIDSNKRSPDGRIRILSIIALKFRTIFMTRLQNSKNLKYRDDLGGLCQICNNYGYETFENLSNMIRSNFEDKTT</sequence>